<dbReference type="PROSITE" id="PS00022">
    <property type="entry name" value="EGF_1"/>
    <property type="match status" value="1"/>
</dbReference>
<dbReference type="InterPro" id="IPR014716">
    <property type="entry name" value="Fibrinogen_a/b/g_C_1"/>
</dbReference>
<gene>
    <name evidence="4" type="ORF">ElyMa_000237400</name>
</gene>
<evidence type="ECO:0000256" key="1">
    <source>
        <dbReference type="SAM" id="SignalP"/>
    </source>
</evidence>
<dbReference type="Pfam" id="PF00147">
    <property type="entry name" value="Fibrinogen_C"/>
    <property type="match status" value="1"/>
</dbReference>
<dbReference type="InterPro" id="IPR036056">
    <property type="entry name" value="Fibrinogen-like_C"/>
</dbReference>
<dbReference type="SUPFAM" id="SSF56496">
    <property type="entry name" value="Fibrinogen C-terminal domain-like"/>
    <property type="match status" value="1"/>
</dbReference>
<feature type="domain" description="EGF-like" evidence="2 3">
    <location>
        <begin position="131"/>
        <end position="142"/>
    </location>
</feature>
<evidence type="ECO:0000313" key="5">
    <source>
        <dbReference type="Proteomes" id="UP000762676"/>
    </source>
</evidence>
<dbReference type="PROSITE" id="PS01186">
    <property type="entry name" value="EGF_2"/>
    <property type="match status" value="1"/>
</dbReference>
<accession>A0AAV4F0F0</accession>
<comment type="caution">
    <text evidence="4">The sequence shown here is derived from an EMBL/GenBank/DDBJ whole genome shotgun (WGS) entry which is preliminary data.</text>
</comment>
<evidence type="ECO:0000259" key="2">
    <source>
        <dbReference type="PROSITE" id="PS00022"/>
    </source>
</evidence>
<name>A0AAV4F0F0_9GAST</name>
<dbReference type="InterPro" id="IPR000742">
    <property type="entry name" value="EGF"/>
</dbReference>
<evidence type="ECO:0000313" key="4">
    <source>
        <dbReference type="EMBL" id="GFR66838.1"/>
    </source>
</evidence>
<keyword evidence="1" id="KW-0732">Signal</keyword>
<dbReference type="InterPro" id="IPR002181">
    <property type="entry name" value="Fibrinogen_a/b/g_C_dom"/>
</dbReference>
<keyword evidence="5" id="KW-1185">Reference proteome</keyword>
<dbReference type="EMBL" id="BMAT01000466">
    <property type="protein sequence ID" value="GFR66838.1"/>
    <property type="molecule type" value="Genomic_DNA"/>
</dbReference>
<feature type="chain" id="PRO_5043966100" evidence="1">
    <location>
        <begin position="27"/>
        <end position="269"/>
    </location>
</feature>
<reference evidence="4 5" key="1">
    <citation type="journal article" date="2021" name="Elife">
        <title>Chloroplast acquisition without the gene transfer in kleptoplastic sea slugs, Plakobranchus ocellatus.</title>
        <authorList>
            <person name="Maeda T."/>
            <person name="Takahashi S."/>
            <person name="Yoshida T."/>
            <person name="Shimamura S."/>
            <person name="Takaki Y."/>
            <person name="Nagai Y."/>
            <person name="Toyoda A."/>
            <person name="Suzuki Y."/>
            <person name="Arimoto A."/>
            <person name="Ishii H."/>
            <person name="Satoh N."/>
            <person name="Nishiyama T."/>
            <person name="Hasebe M."/>
            <person name="Maruyama T."/>
            <person name="Minagawa J."/>
            <person name="Obokata J."/>
            <person name="Shigenobu S."/>
        </authorList>
    </citation>
    <scope>NUCLEOTIDE SEQUENCE [LARGE SCALE GENOMIC DNA]</scope>
</reference>
<protein>
    <submittedName>
        <fullName evidence="4">Microfibril-associated glycoprotein 4</fullName>
    </submittedName>
</protein>
<dbReference type="Proteomes" id="UP000762676">
    <property type="component" value="Unassembled WGS sequence"/>
</dbReference>
<feature type="signal peptide" evidence="1">
    <location>
        <begin position="1"/>
        <end position="26"/>
    </location>
</feature>
<sequence length="269" mass="29807">MYSKTLCSLYPVLILLPCTLLTQASAAQNATTSVPLPYRIFSKRTICPSSKCNPLETPSRVPSRIGCMAACSQNATCRGASFNQSCFHLDDVCFTTSACQQVNQGAVTLAVYERHQTCLNSGKWNSTSRRCRCSGGWIGSNCEILAKTCRELQVAGYPPDFYHVVLNIRNNTPAVPRKVYCTLGPDNSVLTYMFRSTGKVDHNRTWSDFEEGYVINDGNLWLGLNNMAAVSETSHYDAVGVSVILRSGTHERTYSLVYYDFQIGNSQKQ</sequence>
<evidence type="ECO:0000259" key="3">
    <source>
        <dbReference type="PROSITE" id="PS01186"/>
    </source>
</evidence>
<dbReference type="AlphaFoldDB" id="A0AAV4F0F0"/>
<dbReference type="Gene3D" id="3.90.215.10">
    <property type="entry name" value="Gamma Fibrinogen, chain A, domain 1"/>
    <property type="match status" value="1"/>
</dbReference>
<organism evidence="4 5">
    <name type="scientific">Elysia marginata</name>
    <dbReference type="NCBI Taxonomy" id="1093978"/>
    <lineage>
        <taxon>Eukaryota</taxon>
        <taxon>Metazoa</taxon>
        <taxon>Spiralia</taxon>
        <taxon>Lophotrochozoa</taxon>
        <taxon>Mollusca</taxon>
        <taxon>Gastropoda</taxon>
        <taxon>Heterobranchia</taxon>
        <taxon>Euthyneura</taxon>
        <taxon>Panpulmonata</taxon>
        <taxon>Sacoglossa</taxon>
        <taxon>Placobranchoidea</taxon>
        <taxon>Plakobranchidae</taxon>
        <taxon>Elysia</taxon>
    </lineage>
</organism>
<proteinExistence type="predicted"/>